<comment type="caution">
    <text evidence="1">The sequence shown here is derived from an EMBL/GenBank/DDBJ whole genome shotgun (WGS) entry which is preliminary data.</text>
</comment>
<dbReference type="Proteomes" id="UP000466694">
    <property type="component" value="Unassembled WGS sequence"/>
</dbReference>
<protein>
    <submittedName>
        <fullName evidence="1">Uncharacterized protein</fullName>
    </submittedName>
</protein>
<evidence type="ECO:0000313" key="1">
    <source>
        <dbReference type="EMBL" id="MQX07455.1"/>
    </source>
</evidence>
<proteinExistence type="predicted"/>
<evidence type="ECO:0000313" key="2">
    <source>
        <dbReference type="Proteomes" id="UP000466694"/>
    </source>
</evidence>
<reference evidence="1 2" key="1">
    <citation type="journal article" date="2013" name="Genome Biol.">
        <title>Comparative genomics of the core and accessory genomes of 48 Sinorhizobium strains comprising five genospecies.</title>
        <authorList>
            <person name="Sugawara M."/>
            <person name="Epstein B."/>
            <person name="Badgley B.D."/>
            <person name="Unno T."/>
            <person name="Xu L."/>
            <person name="Reese J."/>
            <person name="Gyaneshwar P."/>
            <person name="Denny R."/>
            <person name="Mudge J."/>
            <person name="Bharti A.K."/>
            <person name="Farmer A.D."/>
            <person name="May G.D."/>
            <person name="Woodward J.E."/>
            <person name="Medigue C."/>
            <person name="Vallenet D."/>
            <person name="Lajus A."/>
            <person name="Rouy Z."/>
            <person name="Martinez-Vaz B."/>
            <person name="Tiffin P."/>
            <person name="Young N.D."/>
            <person name="Sadowsky M.J."/>
        </authorList>
    </citation>
    <scope>NUCLEOTIDE SEQUENCE [LARGE SCALE GENOMIC DNA]</scope>
    <source>
        <strain evidence="1 2">USDA205</strain>
    </source>
</reference>
<accession>A0A844A6H4</accession>
<sequence length="115" mass="12134">MERRLSAPPQGEDEVGTLERQKACRRELIDPAIDEFQDGSKHNLTRLALPCANTMAVSVAESSVAAVSGRGRGRAARARKSAAAGQDAALAPGWNFTASPRIALAARHRTGPSSL</sequence>
<dbReference type="AlphaFoldDB" id="A0A844A6H4"/>
<organism evidence="1 2">
    <name type="scientific">Rhizobium fredii</name>
    <name type="common">Sinorhizobium fredii</name>
    <dbReference type="NCBI Taxonomy" id="380"/>
    <lineage>
        <taxon>Bacteria</taxon>
        <taxon>Pseudomonadati</taxon>
        <taxon>Pseudomonadota</taxon>
        <taxon>Alphaproteobacteria</taxon>
        <taxon>Hyphomicrobiales</taxon>
        <taxon>Rhizobiaceae</taxon>
        <taxon>Sinorhizobium/Ensifer group</taxon>
        <taxon>Sinorhizobium</taxon>
    </lineage>
</organism>
<name>A0A844A6H4_RHIFR</name>
<gene>
    <name evidence="1" type="ORF">GHK48_03710</name>
</gene>
<dbReference type="EMBL" id="WISZ01000049">
    <property type="protein sequence ID" value="MQX07455.1"/>
    <property type="molecule type" value="Genomic_DNA"/>
</dbReference>